<dbReference type="Gene3D" id="1.25.40.10">
    <property type="entry name" value="Tetratricopeptide repeat domain"/>
    <property type="match status" value="1"/>
</dbReference>
<protein>
    <recommendedName>
        <fullName evidence="1">Cell division coordinator CpoB</fullName>
    </recommendedName>
</protein>
<dbReference type="GO" id="GO:0030288">
    <property type="term" value="C:outer membrane-bounded periplasmic space"/>
    <property type="evidence" value="ECO:0007669"/>
    <property type="project" value="UniProtKB-UniRule"/>
</dbReference>
<evidence type="ECO:0000256" key="2">
    <source>
        <dbReference type="SAM" id="MobiDB-lite"/>
    </source>
</evidence>
<keyword evidence="1" id="KW-0574">Periplasm</keyword>
<feature type="compositionally biased region" description="Pro residues" evidence="2">
    <location>
        <begin position="130"/>
        <end position="140"/>
    </location>
</feature>
<dbReference type="EMBL" id="JAGTUU010000006">
    <property type="protein sequence ID" value="MBS0125483.1"/>
    <property type="molecule type" value="Genomic_DNA"/>
</dbReference>
<comment type="function">
    <text evidence="1">Mediates coordination of peptidoglycan synthesis and outer membrane constriction during cell division.</text>
</comment>
<keyword evidence="1" id="KW-0732">Signal</keyword>
<dbReference type="GO" id="GO:0043093">
    <property type="term" value="P:FtsZ-dependent cytokinesis"/>
    <property type="evidence" value="ECO:0007669"/>
    <property type="project" value="UniProtKB-UniRule"/>
</dbReference>
<keyword evidence="1" id="KW-0132">Cell division</keyword>
<feature type="region of interest" description="Disordered" evidence="2">
    <location>
        <begin position="116"/>
        <end position="146"/>
    </location>
</feature>
<comment type="similarity">
    <text evidence="1">Belongs to the CpoB family.</text>
</comment>
<feature type="coiled-coil region" evidence="1">
    <location>
        <begin position="26"/>
        <end position="85"/>
    </location>
</feature>
<dbReference type="Proteomes" id="UP000681356">
    <property type="component" value="Unassembled WGS sequence"/>
</dbReference>
<proteinExistence type="inferred from homology"/>
<feature type="signal peptide" evidence="1">
    <location>
        <begin position="1"/>
        <end position="17"/>
    </location>
</feature>
<evidence type="ECO:0000313" key="4">
    <source>
        <dbReference type="Proteomes" id="UP000681356"/>
    </source>
</evidence>
<dbReference type="InterPro" id="IPR011990">
    <property type="entry name" value="TPR-like_helical_dom_sf"/>
</dbReference>
<dbReference type="Pfam" id="PF13432">
    <property type="entry name" value="TPR_16"/>
    <property type="match status" value="1"/>
</dbReference>
<gene>
    <name evidence="1" type="primary">cpoB</name>
    <name evidence="3" type="ORF">KB874_15450</name>
</gene>
<evidence type="ECO:0000313" key="3">
    <source>
        <dbReference type="EMBL" id="MBS0125483.1"/>
    </source>
</evidence>
<dbReference type="HAMAP" id="MF_02066">
    <property type="entry name" value="CpoB"/>
    <property type="match status" value="1"/>
</dbReference>
<keyword evidence="1" id="KW-0131">Cell cycle</keyword>
<evidence type="ECO:0000256" key="1">
    <source>
        <dbReference type="HAMAP-Rule" id="MF_02066"/>
    </source>
</evidence>
<dbReference type="InterPro" id="IPR034706">
    <property type="entry name" value="CpoB"/>
</dbReference>
<feature type="chain" id="PRO_5035348863" description="Cell division coordinator CpoB" evidence="1">
    <location>
        <begin position="18"/>
        <end position="281"/>
    </location>
</feature>
<dbReference type="SUPFAM" id="SSF48452">
    <property type="entry name" value="TPR-like"/>
    <property type="match status" value="1"/>
</dbReference>
<organism evidence="3 4">
    <name type="scientific">Thetidibacter halocola</name>
    <dbReference type="NCBI Taxonomy" id="2827239"/>
    <lineage>
        <taxon>Bacteria</taxon>
        <taxon>Pseudomonadati</taxon>
        <taxon>Pseudomonadota</taxon>
        <taxon>Alphaproteobacteria</taxon>
        <taxon>Rhodobacterales</taxon>
        <taxon>Roseobacteraceae</taxon>
        <taxon>Thetidibacter</taxon>
    </lineage>
</organism>
<keyword evidence="1" id="KW-0175">Coiled coil</keyword>
<name>A0A8J7WHL5_9RHOB</name>
<dbReference type="AlphaFoldDB" id="A0A8J7WHL5"/>
<comment type="subcellular location">
    <subcellularLocation>
        <location evidence="1">Periplasm</location>
    </subcellularLocation>
</comment>
<comment type="caution">
    <text evidence="3">The sequence shown here is derived from an EMBL/GenBank/DDBJ whole genome shotgun (WGS) entry which is preliminary data.</text>
</comment>
<keyword evidence="4" id="KW-1185">Reference proteome</keyword>
<reference evidence="3" key="1">
    <citation type="submission" date="2021-04" db="EMBL/GenBank/DDBJ databases">
        <authorList>
            <person name="Yoon J."/>
        </authorList>
    </citation>
    <scope>NUCLEOTIDE SEQUENCE</scope>
    <source>
        <strain evidence="3">KMU-90</strain>
    </source>
</reference>
<accession>A0A8J7WHL5</accession>
<sequence length="281" mass="29354" precursor="true">MRGMILGVALAAMTATAAPAQQAETLADIRQDMAVLFVELQRLKQELNTTGSSGVAVSGGPLDRLNGIEAELQRMTSRIEQLEFRIGQVVEDGTNRLGDLDFRLCEIDDACDIATPGDTPRLGGAAVPATPAPSSGPAPMPGAGTDSLPAEGELAVSEEADFVAARAALDNGEFAVAAQLFAAFRQTYPQGPLEAAALVGEGRALEGQGDTREAARRYLSAYTDYPEARVAPEALWRLGTSLAALGSVPEACVTLAEVDNRYAGSEFAGRARTSRAELGCQ</sequence>